<dbReference type="RefSeq" id="WP_247628384.1">
    <property type="nucleotide sequence ID" value="NZ_JAHWXN010000001.1"/>
</dbReference>
<dbReference type="GO" id="GO:0016787">
    <property type="term" value="F:hydrolase activity"/>
    <property type="evidence" value="ECO:0007669"/>
    <property type="project" value="UniProtKB-KW"/>
</dbReference>
<evidence type="ECO:0000313" key="3">
    <source>
        <dbReference type="EMBL" id="MCK2034932.1"/>
    </source>
</evidence>
<feature type="region of interest" description="Disordered" evidence="1">
    <location>
        <begin position="450"/>
        <end position="470"/>
    </location>
</feature>
<comment type="caution">
    <text evidence="3">The sequence shown here is derived from an EMBL/GenBank/DDBJ whole genome shotgun (WGS) entry which is preliminary data.</text>
</comment>
<feature type="domain" description="Rhamnogalacturonase A/B/Epimerase-like pectate lyase" evidence="2">
    <location>
        <begin position="50"/>
        <end position="109"/>
    </location>
</feature>
<dbReference type="EMBL" id="JAHWXN010000001">
    <property type="protein sequence ID" value="MCK2034932.1"/>
    <property type="molecule type" value="Genomic_DNA"/>
</dbReference>
<evidence type="ECO:0000259" key="2">
    <source>
        <dbReference type="Pfam" id="PF12708"/>
    </source>
</evidence>
<organism evidence="3 4">
    <name type="scientific">Microbacterium croceum</name>
    <dbReference type="NCBI Taxonomy" id="2851645"/>
    <lineage>
        <taxon>Bacteria</taxon>
        <taxon>Bacillati</taxon>
        <taxon>Actinomycetota</taxon>
        <taxon>Actinomycetes</taxon>
        <taxon>Micrococcales</taxon>
        <taxon>Microbacteriaceae</taxon>
        <taxon>Microbacterium</taxon>
    </lineage>
</organism>
<dbReference type="Proteomes" id="UP001300096">
    <property type="component" value="Unassembled WGS sequence"/>
</dbReference>
<evidence type="ECO:0000256" key="1">
    <source>
        <dbReference type="SAM" id="MobiDB-lite"/>
    </source>
</evidence>
<keyword evidence="4" id="KW-1185">Reference proteome</keyword>
<keyword evidence="3" id="KW-0378">Hydrolase</keyword>
<gene>
    <name evidence="3" type="ORF">KZC51_02175</name>
</gene>
<feature type="domain" description="Rhamnogalacturonase A/B/Epimerase-like pectate lyase" evidence="2">
    <location>
        <begin position="481"/>
        <end position="544"/>
    </location>
</feature>
<dbReference type="InterPro" id="IPR024535">
    <property type="entry name" value="RHGA/B-epi-like_pectate_lyase"/>
</dbReference>
<dbReference type="SUPFAM" id="SSF51126">
    <property type="entry name" value="Pectin lyase-like"/>
    <property type="match status" value="2"/>
</dbReference>
<proteinExistence type="predicted"/>
<evidence type="ECO:0000313" key="4">
    <source>
        <dbReference type="Proteomes" id="UP001300096"/>
    </source>
</evidence>
<protein>
    <submittedName>
        <fullName evidence="3">Glycoside hydrolase family 55 protein</fullName>
    </submittedName>
</protein>
<dbReference type="InterPro" id="IPR011050">
    <property type="entry name" value="Pectin_lyase_fold/virulence"/>
</dbReference>
<dbReference type="Pfam" id="PF12708">
    <property type="entry name" value="Pect-lyase_RHGA_epim"/>
    <property type="match status" value="2"/>
</dbReference>
<dbReference type="Gene3D" id="2.160.20.10">
    <property type="entry name" value="Single-stranded right-handed beta-helix, Pectin lyase-like"/>
    <property type="match status" value="2"/>
</dbReference>
<name>A0ABT0FA42_9MICO</name>
<dbReference type="InterPro" id="IPR012334">
    <property type="entry name" value="Pectin_lyas_fold"/>
</dbReference>
<accession>A0ABT0FA42</accession>
<sequence length="1049" mass="110039">MATLLVAAVVGGTTVGMPVAPASADSPPGPQALLVKAPDGAPVVARYDAADFGVDPTGSHDSRAALQAAVDAAASTGGGVVWLGAGRYLLTGGIQIPKSVSLLGAWRDPDDATDLEERDDLTVLIAQPDPASSTPLVTVGGSAGVEGVTVFYPEQHADDPIAYAPTVKLADRGEDFTTLRHVTLVNPYEAVRVGPEGNELHWMNEVYASPLKKGITIDFATDVGRIEGVHLSPEYWERWDGTSAESIAAFTRENLTGLEIGRSDGQYLTDLDVTDAAIGIRMRKDVAVAGDPVTSANGQFTYVSLDRVNRGLVLEELNTQGVQLTKASIHANVGENPVAIEIAPSLNDTVLQCHECEIAAPDGTGVLLSEGTDGAVSLHGGSIAAGTSRAAVVDGGALSVTATTVGRTADRSAPILVTAGAGAVTVAGLAEDDVQLVDRDRSQISVVAKAPKQDAAPERPEHEVPAGPKGKTVVDVTAAPYRAAADGSADATAAVQRALDDVAADKGGIVFLPPGTYRMDGTLDVPRGVELRGAQVTSFHSNGAATRLLTTQGAGKAKGTPFITLQRGAGVTGLLIWYPEQKADAVTEYPFAIKLAGRDAWVRYVNFGNAYQGVDAETANTTGHQIDWLIGAPLKTGLAVGGGSSHGTVRHAHYNPHLWFRTIGSGLPGAPADYDSMIKLFFQIMGFQDRNLTTFRFGDAKNEVVDMSFGYRGHYGVHLAPQDGRGFSGLLWGLWVDGLIVSYQVDGTSGKGVDCVNCSGNAVPDGWDPTTDTTTPPPPESLSEAYIRVSSAAGDKTRVRFSNWVAGAFNFTPNYGVIVQAGRVDFSQAYFLANAKDDRGTLLLQGGETTAVNVVFGRIGKINANRDGMERQAPLTEVVAGAEARGRISVVLGRDGFTAVLPSGKKAVTVDGAVWRPSPAAAPVPFEPTDTIPTAYIELLYTEVLGRPADPGGIAFHEAFFQNDGCSVATLRQRSYGFFESGEFTARGLTDAEKAGVLYRSILQREPSDQERAAVADRLASGLAITVISDELYATTEFLGLARSLCEVD</sequence>
<reference evidence="3 4" key="1">
    <citation type="submission" date="2021-06" db="EMBL/GenBank/DDBJ databases">
        <title>Genome-based taxonomic framework of Microbacterium strains isolated from marine environment, the description of four new species and reclassification of four preexisting species.</title>
        <authorList>
            <person name="Lee S.D."/>
            <person name="Kim S.-M."/>
            <person name="Byeon Y.-S."/>
            <person name="Yang H.L."/>
            <person name="Kim I.S."/>
        </authorList>
    </citation>
    <scope>NUCLEOTIDE SEQUENCE [LARGE SCALE GENOMIC DNA]</scope>
    <source>
        <strain evidence="3 4">SSW1-49</strain>
    </source>
</reference>
<feature type="compositionally biased region" description="Basic and acidic residues" evidence="1">
    <location>
        <begin position="451"/>
        <end position="464"/>
    </location>
</feature>